<evidence type="ECO:0000256" key="3">
    <source>
        <dbReference type="ARBA" id="ARBA00023163"/>
    </source>
</evidence>
<dbReference type="GO" id="GO:0043565">
    <property type="term" value="F:sequence-specific DNA binding"/>
    <property type="evidence" value="ECO:0007669"/>
    <property type="project" value="InterPro"/>
</dbReference>
<dbReference type="SMART" id="SM00342">
    <property type="entry name" value="HTH_ARAC"/>
    <property type="match status" value="1"/>
</dbReference>
<evidence type="ECO:0000259" key="4">
    <source>
        <dbReference type="PROSITE" id="PS01124"/>
    </source>
</evidence>
<dbReference type="SUPFAM" id="SSF46689">
    <property type="entry name" value="Homeodomain-like"/>
    <property type="match status" value="2"/>
</dbReference>
<comment type="caution">
    <text evidence="5">The sequence shown here is derived from an EMBL/GenBank/DDBJ whole genome shotgun (WGS) entry which is preliminary data.</text>
</comment>
<keyword evidence="6" id="KW-1185">Reference proteome</keyword>
<dbReference type="PRINTS" id="PR00032">
    <property type="entry name" value="HTHARAC"/>
</dbReference>
<keyword evidence="2" id="KW-0238">DNA-binding</keyword>
<evidence type="ECO:0000313" key="6">
    <source>
        <dbReference type="Proteomes" id="UP000274920"/>
    </source>
</evidence>
<keyword evidence="3" id="KW-0804">Transcription</keyword>
<dbReference type="InterPro" id="IPR003313">
    <property type="entry name" value="AraC-bd"/>
</dbReference>
<dbReference type="Proteomes" id="UP000274920">
    <property type="component" value="Unassembled WGS sequence"/>
</dbReference>
<dbReference type="Gene3D" id="1.10.10.60">
    <property type="entry name" value="Homeodomain-like"/>
    <property type="match status" value="2"/>
</dbReference>
<reference evidence="5" key="1">
    <citation type="submission" date="2018-10" db="EMBL/GenBank/DDBJ databases">
        <title>Schaedlerella arabinophila gen. nov. sp. nov., isolated from the mouse intestinal tract and comparative analysis with the genome of the closely related altered Schaedler flora strain ASF502.</title>
        <authorList>
            <person name="Miyake S."/>
            <person name="Soh M."/>
            <person name="Seedorf H."/>
        </authorList>
    </citation>
    <scope>NUCLEOTIDE SEQUENCE [LARGE SCALE GENOMIC DNA]</scope>
    <source>
        <strain evidence="5">DSM 106076</strain>
    </source>
</reference>
<dbReference type="PROSITE" id="PS00041">
    <property type="entry name" value="HTH_ARAC_FAMILY_1"/>
    <property type="match status" value="1"/>
</dbReference>
<protein>
    <submittedName>
        <fullName evidence="5">AraC family transcriptional regulator</fullName>
    </submittedName>
</protein>
<dbReference type="InterPro" id="IPR018062">
    <property type="entry name" value="HTH_AraC-typ_CS"/>
</dbReference>
<dbReference type="InterPro" id="IPR037923">
    <property type="entry name" value="HTH-like"/>
</dbReference>
<organism evidence="5 6">
    <name type="scientific">Schaedlerella arabinosiphila</name>
    <dbReference type="NCBI Taxonomy" id="2044587"/>
    <lineage>
        <taxon>Bacteria</taxon>
        <taxon>Bacillati</taxon>
        <taxon>Bacillota</taxon>
        <taxon>Clostridia</taxon>
        <taxon>Lachnospirales</taxon>
        <taxon>Lachnospiraceae</taxon>
        <taxon>Schaedlerella</taxon>
    </lineage>
</organism>
<dbReference type="EMBL" id="RHJS01000002">
    <property type="protein sequence ID" value="RRK30921.1"/>
    <property type="molecule type" value="Genomic_DNA"/>
</dbReference>
<dbReference type="GO" id="GO:0003700">
    <property type="term" value="F:DNA-binding transcription factor activity"/>
    <property type="evidence" value="ECO:0007669"/>
    <property type="project" value="InterPro"/>
</dbReference>
<dbReference type="InterPro" id="IPR009057">
    <property type="entry name" value="Homeodomain-like_sf"/>
</dbReference>
<name>A0A426DDV3_9FIRM</name>
<dbReference type="InterPro" id="IPR020449">
    <property type="entry name" value="Tscrpt_reg_AraC-type_HTH"/>
</dbReference>
<sequence length="304" mass="35863">MRRNDTLRRRNMRKDYTLDIDKKSKWVIYSAGAIENYLPFRLEECGMFCAKGDFFTEGEDIPNYLLMYTVSGAGYCHYNDKKQLLEPNTAILINCKNQFYVKTLEKEWNYYWFHFSGIAMEQYYGYISDKLVQIQLEADNREITNDFEELLGLPEVLDLQQSYFVSNILSNILTCLIRNKDLGEEKRAEDAGRNVIKSIKTYIEDHYSEEVSLEVLADKVHLSKHYMIKRFKSVTGETPYNYLLNYRISQAKIMLRISDYSISEIAEKIGFASLNNFIIQFKRKENITPRAYREKQSAQIKDLL</sequence>
<dbReference type="Pfam" id="PF02311">
    <property type="entry name" value="AraC_binding"/>
    <property type="match status" value="1"/>
</dbReference>
<dbReference type="Gene3D" id="2.60.120.280">
    <property type="entry name" value="Regulatory protein AraC"/>
    <property type="match status" value="1"/>
</dbReference>
<keyword evidence="1" id="KW-0805">Transcription regulation</keyword>
<evidence type="ECO:0000256" key="2">
    <source>
        <dbReference type="ARBA" id="ARBA00023125"/>
    </source>
</evidence>
<feature type="domain" description="HTH araC/xylS-type" evidence="4">
    <location>
        <begin position="197"/>
        <end position="295"/>
    </location>
</feature>
<dbReference type="SUPFAM" id="SSF51215">
    <property type="entry name" value="Regulatory protein AraC"/>
    <property type="match status" value="1"/>
</dbReference>
<dbReference type="PANTHER" id="PTHR43280:SF2">
    <property type="entry name" value="HTH-TYPE TRANSCRIPTIONAL REGULATOR EXSA"/>
    <property type="match status" value="1"/>
</dbReference>
<dbReference type="InterPro" id="IPR018060">
    <property type="entry name" value="HTH_AraC"/>
</dbReference>
<evidence type="ECO:0000256" key="1">
    <source>
        <dbReference type="ARBA" id="ARBA00023015"/>
    </source>
</evidence>
<dbReference type="Pfam" id="PF12833">
    <property type="entry name" value="HTH_18"/>
    <property type="match status" value="1"/>
</dbReference>
<accession>A0A426DDV3</accession>
<evidence type="ECO:0000313" key="5">
    <source>
        <dbReference type="EMBL" id="RRK30921.1"/>
    </source>
</evidence>
<proteinExistence type="predicted"/>
<dbReference type="PANTHER" id="PTHR43280">
    <property type="entry name" value="ARAC-FAMILY TRANSCRIPTIONAL REGULATOR"/>
    <property type="match status" value="1"/>
</dbReference>
<dbReference type="PROSITE" id="PS01124">
    <property type="entry name" value="HTH_ARAC_FAMILY_2"/>
    <property type="match status" value="1"/>
</dbReference>
<dbReference type="AlphaFoldDB" id="A0A426DDV3"/>
<gene>
    <name evidence="5" type="ORF">EBB54_05665</name>
</gene>